<feature type="transmembrane region" description="Helical" evidence="23">
    <location>
        <begin position="368"/>
        <end position="387"/>
    </location>
</feature>
<evidence type="ECO:0000256" key="4">
    <source>
        <dbReference type="ARBA" id="ARBA00015102"/>
    </source>
</evidence>
<dbReference type="SUPFAM" id="SSF81665">
    <property type="entry name" value="Calcium ATPase, transmembrane domain M"/>
    <property type="match status" value="1"/>
</dbReference>
<dbReference type="InterPro" id="IPR036412">
    <property type="entry name" value="HAD-like_sf"/>
</dbReference>
<feature type="transmembrane region" description="Helical" evidence="23">
    <location>
        <begin position="103"/>
        <end position="124"/>
    </location>
</feature>
<keyword evidence="9 23" id="KW-0479">Metal-binding</keyword>
<keyword evidence="7" id="KW-0597">Phosphoprotein</keyword>
<evidence type="ECO:0000256" key="18">
    <source>
        <dbReference type="ARBA" id="ARBA00023065"/>
    </source>
</evidence>
<sequence>MKKETYDITGMSCAACSARIEKGISGMEGMQQCSVNLLKNSMTVSYDEAELDSGKIIHQVEDIGYGASLHQTQGSKTTGASGRGKNGATDAAAAAAKQMKQRLIVSLVFTIPLFYISMGHMAGWPLPSWLLGARNHMIFAFTQFLLVLPVLIAGGHYFKNGLKNLWHRSPNMDSLIALGSGAAFVYGIYAIYKIAWGFSIEDMDMVETFGMNLYFESSAMILTLITLGKFMEARAKSKTSEAITKLMDLAPKTAKVLRNGQEEEISVDDVQNGDILVVRDGDTVPVDGKITEGFASVDESAITGESLPVDKQTGDPVTGGTINRTGYFQMEATAVGEHTTLSKIIQLVDDATSSKAPIAKLADRVSSVFVPVVITIALLAAILWLLAGQSFEFALSVAISVLVISCPCALGLATPTAIMVGTGRGAAKGILIKSAEALEITHSIDTVVLDKTGTVTQGKPVVTDVIALEADGKTAGENMQAYTELLQLAFSLEKMSSHPLAEAIVKKAEACSAAFREVSDYEMIPGQGIAGTIDKARCLAGNRKLMETNRIDISVAAGLQEKLADEGKTPLYFAQGGKFLGVIAAADVVKPTSREAIARLQEMGMDVIMLTGDNARTAEAIKKQVGIKTVIADVLPQDKEEKVRRLQEQGHKVAMVGDGINDAPALARADVGIAIGAGTDVAIESADIVLMKSDLMDAASAVSLSRAVMRNIKQNLFWAFFYNAIGIPVAAGVLYPAFHILLNPMIGAAAMSFSSVSVVSNALRLRFFTPKWKHESGTADLQTTENGGMMEQSTAAAEIADRIAQNDESKGETTMKKTIKIEGMMCQHCVKAATKALEGVAGVTAVTVSLEDKQAVVEGSATDEALTAAIVDAGYEVKGIE</sequence>
<dbReference type="InterPro" id="IPR023299">
    <property type="entry name" value="ATPase_P-typ_cyto_dom_N"/>
</dbReference>
<dbReference type="NCBIfam" id="TIGR00003">
    <property type="entry name" value="copper ion binding protein"/>
    <property type="match status" value="2"/>
</dbReference>
<dbReference type="CDD" id="cd02094">
    <property type="entry name" value="P-type_ATPase_Cu-like"/>
    <property type="match status" value="1"/>
</dbReference>
<keyword evidence="11 23" id="KW-0547">Nucleotide-binding</keyword>
<dbReference type="InterPro" id="IPR036163">
    <property type="entry name" value="HMA_dom_sf"/>
</dbReference>
<evidence type="ECO:0000256" key="20">
    <source>
        <dbReference type="ARBA" id="ARBA00029719"/>
    </source>
</evidence>
<dbReference type="Gene3D" id="3.40.50.1000">
    <property type="entry name" value="HAD superfamily/HAD-like"/>
    <property type="match status" value="1"/>
</dbReference>
<dbReference type="InterPro" id="IPR006122">
    <property type="entry name" value="HMA_Cu_ion-bd"/>
</dbReference>
<dbReference type="Gene3D" id="3.30.70.100">
    <property type="match status" value="2"/>
</dbReference>
<evidence type="ECO:0000256" key="22">
    <source>
        <dbReference type="ARBA" id="ARBA00049289"/>
    </source>
</evidence>
<dbReference type="Pfam" id="PF00403">
    <property type="entry name" value="HMA"/>
    <property type="match status" value="2"/>
</dbReference>
<dbReference type="InterPro" id="IPR018303">
    <property type="entry name" value="ATPase_P-typ_P_site"/>
</dbReference>
<dbReference type="InterPro" id="IPR006121">
    <property type="entry name" value="HMA_dom"/>
</dbReference>
<dbReference type="PANTHER" id="PTHR43520">
    <property type="entry name" value="ATP7, ISOFORM B"/>
    <property type="match status" value="1"/>
</dbReference>
<keyword evidence="26" id="KW-1185">Reference proteome</keyword>
<dbReference type="InterPro" id="IPR023298">
    <property type="entry name" value="ATPase_P-typ_TM_dom_sf"/>
</dbReference>
<evidence type="ECO:0000256" key="3">
    <source>
        <dbReference type="ARBA" id="ARBA00012517"/>
    </source>
</evidence>
<keyword evidence="16 23" id="KW-1133">Transmembrane helix</keyword>
<dbReference type="InterPro" id="IPR044492">
    <property type="entry name" value="P_typ_ATPase_HD_dom"/>
</dbReference>
<dbReference type="NCBIfam" id="TIGR01494">
    <property type="entry name" value="ATPase_P-type"/>
    <property type="match status" value="2"/>
</dbReference>
<evidence type="ECO:0000313" key="26">
    <source>
        <dbReference type="Proteomes" id="UP001199355"/>
    </source>
</evidence>
<dbReference type="PROSITE" id="PS01047">
    <property type="entry name" value="HMA_1"/>
    <property type="match status" value="1"/>
</dbReference>
<evidence type="ECO:0000256" key="5">
    <source>
        <dbReference type="ARBA" id="ARBA00022448"/>
    </source>
</evidence>
<evidence type="ECO:0000256" key="15">
    <source>
        <dbReference type="ARBA" id="ARBA00022967"/>
    </source>
</evidence>
<evidence type="ECO:0000256" key="1">
    <source>
        <dbReference type="ARBA" id="ARBA00004651"/>
    </source>
</evidence>
<dbReference type="CDD" id="cd00371">
    <property type="entry name" value="HMA"/>
    <property type="match status" value="2"/>
</dbReference>
<dbReference type="InterPro" id="IPR017969">
    <property type="entry name" value="Heavy-metal-associated_CS"/>
</dbReference>
<dbReference type="Pfam" id="PF00122">
    <property type="entry name" value="E1-E2_ATPase"/>
    <property type="match status" value="1"/>
</dbReference>
<evidence type="ECO:0000313" key="25">
    <source>
        <dbReference type="EMBL" id="MCC2168267.1"/>
    </source>
</evidence>
<dbReference type="InterPro" id="IPR059000">
    <property type="entry name" value="ATPase_P-type_domA"/>
</dbReference>
<evidence type="ECO:0000256" key="13">
    <source>
        <dbReference type="ARBA" id="ARBA00022840"/>
    </source>
</evidence>
<evidence type="ECO:0000256" key="10">
    <source>
        <dbReference type="ARBA" id="ARBA00022737"/>
    </source>
</evidence>
<dbReference type="Gene3D" id="3.40.1110.10">
    <property type="entry name" value="Calcium-transporting ATPase, cytoplasmic domain N"/>
    <property type="match status" value="1"/>
</dbReference>
<comment type="similarity">
    <text evidence="2 23">Belongs to the cation transport ATPase (P-type) (TC 3.A.3) family. Type IB subfamily.</text>
</comment>
<dbReference type="SFLD" id="SFLDG00002">
    <property type="entry name" value="C1.7:_P-type_atpase_like"/>
    <property type="match status" value="1"/>
</dbReference>
<dbReference type="GO" id="GO:0005507">
    <property type="term" value="F:copper ion binding"/>
    <property type="evidence" value="ECO:0007669"/>
    <property type="project" value="InterPro"/>
</dbReference>
<dbReference type="FunFam" id="2.70.150.10:FF:000002">
    <property type="entry name" value="Copper-transporting ATPase 1, putative"/>
    <property type="match status" value="1"/>
</dbReference>
<feature type="domain" description="HMA" evidence="24">
    <location>
        <begin position="815"/>
        <end position="878"/>
    </location>
</feature>
<accession>A0AAE3AZD6</accession>
<proteinExistence type="inferred from homology"/>
<dbReference type="FunFam" id="3.40.50.1000:FF:000144">
    <property type="entry name" value="copper-transporting ATPase 1 isoform X2"/>
    <property type="match status" value="1"/>
</dbReference>
<evidence type="ECO:0000256" key="19">
    <source>
        <dbReference type="ARBA" id="ARBA00023136"/>
    </source>
</evidence>
<dbReference type="GO" id="GO:0043682">
    <property type="term" value="F:P-type divalent copper transporter activity"/>
    <property type="evidence" value="ECO:0007669"/>
    <property type="project" value="TreeGrafter"/>
</dbReference>
<evidence type="ECO:0000256" key="14">
    <source>
        <dbReference type="ARBA" id="ARBA00022842"/>
    </source>
</evidence>
<dbReference type="GO" id="GO:0005886">
    <property type="term" value="C:plasma membrane"/>
    <property type="evidence" value="ECO:0007669"/>
    <property type="project" value="UniProtKB-SubCell"/>
</dbReference>
<dbReference type="InterPro" id="IPR008250">
    <property type="entry name" value="ATPase_P-typ_transduc_dom_A_sf"/>
</dbReference>
<dbReference type="PRINTS" id="PR00943">
    <property type="entry name" value="CUATPASE"/>
</dbReference>
<name>A0AAE3AZD6_9FIRM</name>
<dbReference type="PROSITE" id="PS50846">
    <property type="entry name" value="HMA_2"/>
    <property type="match status" value="2"/>
</dbReference>
<dbReference type="PANTHER" id="PTHR43520:SF8">
    <property type="entry name" value="P-TYPE CU(+) TRANSPORTER"/>
    <property type="match status" value="1"/>
</dbReference>
<evidence type="ECO:0000256" key="6">
    <source>
        <dbReference type="ARBA" id="ARBA00022475"/>
    </source>
</evidence>
<dbReference type="SUPFAM" id="SSF55008">
    <property type="entry name" value="HMA, heavy metal-associated domain"/>
    <property type="match status" value="2"/>
</dbReference>
<keyword evidence="18" id="KW-0406">Ion transport</keyword>
<dbReference type="InterPro" id="IPR027256">
    <property type="entry name" value="P-typ_ATPase_IB"/>
</dbReference>
<keyword evidence="19 23" id="KW-0472">Membrane</keyword>
<keyword evidence="14" id="KW-0460">Magnesium</keyword>
<dbReference type="FunFam" id="3.30.70.100:FF:000005">
    <property type="entry name" value="Copper-exporting P-type ATPase A"/>
    <property type="match status" value="1"/>
</dbReference>
<organism evidence="25 26">
    <name type="scientific">Gallintestinimicrobium propionicum</name>
    <dbReference type="NCBI Taxonomy" id="2981770"/>
    <lineage>
        <taxon>Bacteria</taxon>
        <taxon>Bacillati</taxon>
        <taxon>Bacillota</taxon>
        <taxon>Clostridia</taxon>
        <taxon>Lachnospirales</taxon>
        <taxon>Lachnospiraceae</taxon>
        <taxon>Gallintestinimicrobium</taxon>
    </lineage>
</organism>
<evidence type="ECO:0000256" key="9">
    <source>
        <dbReference type="ARBA" id="ARBA00022723"/>
    </source>
</evidence>
<keyword evidence="5" id="KW-0813">Transport</keyword>
<feature type="transmembrane region" description="Helical" evidence="23">
    <location>
        <begin position="175"/>
        <end position="192"/>
    </location>
</feature>
<dbReference type="NCBIfam" id="TIGR01511">
    <property type="entry name" value="ATPase-IB1_Cu"/>
    <property type="match status" value="1"/>
</dbReference>
<keyword evidence="12" id="KW-0187">Copper transport</keyword>
<comment type="caution">
    <text evidence="25">The sequence shown here is derived from an EMBL/GenBank/DDBJ whole genome shotgun (WGS) entry which is preliminary data.</text>
</comment>
<dbReference type="InterPro" id="IPR001757">
    <property type="entry name" value="P_typ_ATPase"/>
</dbReference>
<dbReference type="SFLD" id="SFLDF00027">
    <property type="entry name" value="p-type_atpase"/>
    <property type="match status" value="1"/>
</dbReference>
<keyword evidence="13 23" id="KW-0067">ATP-binding</keyword>
<keyword evidence="6 23" id="KW-1003">Cell membrane</keyword>
<keyword evidence="8 23" id="KW-0812">Transmembrane</keyword>
<evidence type="ECO:0000256" key="8">
    <source>
        <dbReference type="ARBA" id="ARBA00022692"/>
    </source>
</evidence>
<evidence type="ECO:0000256" key="11">
    <source>
        <dbReference type="ARBA" id="ARBA00022741"/>
    </source>
</evidence>
<dbReference type="SFLD" id="SFLDS00003">
    <property type="entry name" value="Haloacid_Dehalogenase"/>
    <property type="match status" value="1"/>
</dbReference>
<protein>
    <recommendedName>
        <fullName evidence="4">Copper-exporting P-type ATPase</fullName>
        <ecNumber evidence="3">7.2.2.8</ecNumber>
    </recommendedName>
    <alternativeName>
        <fullName evidence="20">Copper-exporting P-type ATPase A</fullName>
    </alternativeName>
    <alternativeName>
        <fullName evidence="21">Cu(+)-exporting ATPase</fullName>
    </alternativeName>
</protein>
<dbReference type="RefSeq" id="WP_308728598.1">
    <property type="nucleotide sequence ID" value="NZ_JAJEQF010000031.1"/>
</dbReference>
<dbReference type="PRINTS" id="PR00119">
    <property type="entry name" value="CATATPASE"/>
</dbReference>
<keyword evidence="10" id="KW-0677">Repeat</keyword>
<dbReference type="GO" id="GO:0005524">
    <property type="term" value="F:ATP binding"/>
    <property type="evidence" value="ECO:0007669"/>
    <property type="project" value="UniProtKB-UniRule"/>
</dbReference>
<dbReference type="SUPFAM" id="SSF56784">
    <property type="entry name" value="HAD-like"/>
    <property type="match status" value="1"/>
</dbReference>
<dbReference type="AlphaFoldDB" id="A0AAE3AZD6"/>
<evidence type="ECO:0000256" key="16">
    <source>
        <dbReference type="ARBA" id="ARBA00022989"/>
    </source>
</evidence>
<dbReference type="GO" id="GO:0055070">
    <property type="term" value="P:copper ion homeostasis"/>
    <property type="evidence" value="ECO:0007669"/>
    <property type="project" value="TreeGrafter"/>
</dbReference>
<evidence type="ECO:0000256" key="17">
    <source>
        <dbReference type="ARBA" id="ARBA00023008"/>
    </source>
</evidence>
<dbReference type="PROSITE" id="PS00154">
    <property type="entry name" value="ATPASE_E1_E2"/>
    <property type="match status" value="1"/>
</dbReference>
<dbReference type="EMBL" id="JAJEQF010000031">
    <property type="protein sequence ID" value="MCC2168267.1"/>
    <property type="molecule type" value="Genomic_DNA"/>
</dbReference>
<evidence type="ECO:0000256" key="12">
    <source>
        <dbReference type="ARBA" id="ARBA00022796"/>
    </source>
</evidence>
<keyword evidence="17" id="KW-0186">Copper</keyword>
<evidence type="ECO:0000256" key="23">
    <source>
        <dbReference type="RuleBase" id="RU362081"/>
    </source>
</evidence>
<reference evidence="25 26" key="1">
    <citation type="submission" date="2021-10" db="EMBL/GenBank/DDBJ databases">
        <title>Anaerobic single-cell dispensing facilitates the cultivation of human gut bacteria.</title>
        <authorList>
            <person name="Afrizal A."/>
        </authorList>
    </citation>
    <scope>NUCLEOTIDE SEQUENCE [LARGE SCALE GENOMIC DNA]</scope>
    <source>
        <strain evidence="25 26">CLA-AA-H244</strain>
    </source>
</reference>
<feature type="transmembrane region" description="Helical" evidence="23">
    <location>
        <begin position="393"/>
        <end position="414"/>
    </location>
</feature>
<dbReference type="SUPFAM" id="SSF81653">
    <property type="entry name" value="Calcium ATPase, transduction domain A"/>
    <property type="match status" value="1"/>
</dbReference>
<feature type="transmembrane region" description="Helical" evidence="23">
    <location>
        <begin position="136"/>
        <end position="154"/>
    </location>
</feature>
<evidence type="ECO:0000256" key="7">
    <source>
        <dbReference type="ARBA" id="ARBA00022553"/>
    </source>
</evidence>
<feature type="domain" description="HMA" evidence="24">
    <location>
        <begin position="2"/>
        <end position="68"/>
    </location>
</feature>
<dbReference type="Gene3D" id="2.70.150.10">
    <property type="entry name" value="Calcium-transporting ATPase, cytoplasmic transduction domain A"/>
    <property type="match status" value="1"/>
</dbReference>
<keyword evidence="15" id="KW-1278">Translocase</keyword>
<evidence type="ECO:0000259" key="24">
    <source>
        <dbReference type="PROSITE" id="PS50846"/>
    </source>
</evidence>
<comment type="catalytic activity">
    <reaction evidence="22">
        <text>Cu(+)(in) + ATP + H2O = Cu(+)(out) + ADP + phosphate + H(+)</text>
        <dbReference type="Rhea" id="RHEA:25792"/>
        <dbReference type="ChEBI" id="CHEBI:15377"/>
        <dbReference type="ChEBI" id="CHEBI:15378"/>
        <dbReference type="ChEBI" id="CHEBI:30616"/>
        <dbReference type="ChEBI" id="CHEBI:43474"/>
        <dbReference type="ChEBI" id="CHEBI:49552"/>
        <dbReference type="ChEBI" id="CHEBI:456216"/>
        <dbReference type="EC" id="7.2.2.8"/>
    </reaction>
</comment>
<feature type="transmembrane region" description="Helical" evidence="23">
    <location>
        <begin position="716"/>
        <end position="738"/>
    </location>
</feature>
<dbReference type="NCBIfam" id="TIGR01525">
    <property type="entry name" value="ATPase-IB_hvy"/>
    <property type="match status" value="1"/>
</dbReference>
<dbReference type="Pfam" id="PF00702">
    <property type="entry name" value="Hydrolase"/>
    <property type="match status" value="1"/>
</dbReference>
<dbReference type="InterPro" id="IPR023214">
    <property type="entry name" value="HAD_sf"/>
</dbReference>
<dbReference type="GO" id="GO:0016887">
    <property type="term" value="F:ATP hydrolysis activity"/>
    <property type="evidence" value="ECO:0007669"/>
    <property type="project" value="InterPro"/>
</dbReference>
<dbReference type="GO" id="GO:0140581">
    <property type="term" value="F:P-type monovalent copper transporter activity"/>
    <property type="evidence" value="ECO:0007669"/>
    <property type="project" value="UniProtKB-EC"/>
</dbReference>
<feature type="transmembrane region" description="Helical" evidence="23">
    <location>
        <begin position="212"/>
        <end position="231"/>
    </location>
</feature>
<evidence type="ECO:0000256" key="2">
    <source>
        <dbReference type="ARBA" id="ARBA00006024"/>
    </source>
</evidence>
<comment type="subcellular location">
    <subcellularLocation>
        <location evidence="1">Cell membrane</location>
        <topology evidence="1">Multi-pass membrane protein</topology>
    </subcellularLocation>
</comment>
<evidence type="ECO:0000256" key="21">
    <source>
        <dbReference type="ARBA" id="ARBA00033239"/>
    </source>
</evidence>
<dbReference type="Proteomes" id="UP001199355">
    <property type="component" value="Unassembled WGS sequence"/>
</dbReference>
<gene>
    <name evidence="25" type="ORF">LKD45_11310</name>
</gene>
<dbReference type="EC" id="7.2.2.8" evidence="3"/>